<feature type="transmembrane region" description="Helical" evidence="2">
    <location>
        <begin position="327"/>
        <end position="347"/>
    </location>
</feature>
<keyword evidence="2" id="KW-1133">Transmembrane helix</keyword>
<keyword evidence="1" id="KW-0679">Respiratory chain</keyword>
<feature type="transmembrane region" description="Helical" evidence="2">
    <location>
        <begin position="57"/>
        <end position="78"/>
    </location>
</feature>
<feature type="transmembrane region" description="Helical" evidence="2">
    <location>
        <begin position="367"/>
        <end position="384"/>
    </location>
</feature>
<keyword evidence="5" id="KW-1185">Reference proteome</keyword>
<feature type="transmembrane region" description="Helical" evidence="2">
    <location>
        <begin position="126"/>
        <end position="149"/>
    </location>
</feature>
<dbReference type="CDD" id="cd01660">
    <property type="entry name" value="ba3-like_Oxidase_I"/>
    <property type="match status" value="1"/>
</dbReference>
<dbReference type="Gene3D" id="1.20.210.10">
    <property type="entry name" value="Cytochrome c oxidase-like, subunit I domain"/>
    <property type="match status" value="1"/>
</dbReference>
<evidence type="ECO:0000256" key="1">
    <source>
        <dbReference type="ARBA" id="ARBA00022660"/>
    </source>
</evidence>
<evidence type="ECO:0000259" key="3">
    <source>
        <dbReference type="PROSITE" id="PS50855"/>
    </source>
</evidence>
<dbReference type="InterPro" id="IPR033943">
    <property type="entry name" value="Ba3-like_Oxidase_I"/>
</dbReference>
<dbReference type="Pfam" id="PF00115">
    <property type="entry name" value="COX1"/>
    <property type="match status" value="1"/>
</dbReference>
<dbReference type="AlphaFoldDB" id="A0A1N6L4E4"/>
<dbReference type="GO" id="GO:0016020">
    <property type="term" value="C:membrane"/>
    <property type="evidence" value="ECO:0007669"/>
    <property type="project" value="InterPro"/>
</dbReference>
<dbReference type="PRINTS" id="PR01165">
    <property type="entry name" value="CYCOXIDASEI"/>
</dbReference>
<sequence length="541" mass="59598">MFLAKRLVLAHFWLAFIAFLLALFLGAWQMLVRSPLLPWVGNPELYYRSVTAHGTVMAYVLPTLVAMGFGYAIVELALRQPLIGLRWAWAAFFVLAVGAVVAMVPVSMGQASVLFTFYPPMIGSPLYYLGVVLVVVGSWIWVALMHVNLRAWKRAHPGKPVPLAMFANVAGAYLWAWTAIGAALEILLQILPVAFGWKTTIDAGLSRVLFSWTLHAIVYFWLIPAYIAYYTMVPGAIGGRLYSDSMARVSFILFLIFAMPIGIHHLFADPQVGAGFKFLHAVFTGMVSVPTLLTVFTICASVEIAGRLRGGTGAFGWLTALPWRNPMMLVLAFSFVMLGLGGAGGLINMSYQLNSTIHNTQWVTGHFHLIFGGAIVIMYFAIAYELWPQLTGRALCSLSLVRTQLWLWFIGMMVVTLPWHYVGLLGAPRRMAYYDYSAPGLEPQAIWVAMSAVGGFVLVISGVLFIYILAKSQFGPLAQPREFRFSLATHPVDHVPAALNSFGLWVGLMIALTVVNYSVPIFQLLRLQQTSVPAVVVGAQR</sequence>
<feature type="transmembrane region" description="Helical" evidence="2">
    <location>
        <begin position="161"/>
        <end position="188"/>
    </location>
</feature>
<dbReference type="Proteomes" id="UP000185151">
    <property type="component" value="Unassembled WGS sequence"/>
</dbReference>
<dbReference type="PANTHER" id="PTHR10422">
    <property type="entry name" value="CYTOCHROME C OXIDASE SUBUNIT 1"/>
    <property type="match status" value="1"/>
</dbReference>
<dbReference type="GO" id="GO:0020037">
    <property type="term" value="F:heme binding"/>
    <property type="evidence" value="ECO:0007669"/>
    <property type="project" value="InterPro"/>
</dbReference>
<keyword evidence="1" id="KW-0813">Transport</keyword>
<name>A0A1N6L4E4_9BURK</name>
<evidence type="ECO:0000256" key="2">
    <source>
        <dbReference type="SAM" id="Phobius"/>
    </source>
</evidence>
<feature type="transmembrane region" description="Helical" evidence="2">
    <location>
        <begin position="405"/>
        <end position="425"/>
    </location>
</feature>
<keyword evidence="2" id="KW-0472">Membrane</keyword>
<evidence type="ECO:0000313" key="5">
    <source>
        <dbReference type="Proteomes" id="UP000185151"/>
    </source>
</evidence>
<dbReference type="SUPFAM" id="SSF81442">
    <property type="entry name" value="Cytochrome c oxidase subunit I-like"/>
    <property type="match status" value="1"/>
</dbReference>
<dbReference type="InterPro" id="IPR023616">
    <property type="entry name" value="Cyt_c_oxase-like_su1_dom"/>
</dbReference>
<proteinExistence type="predicted"/>
<dbReference type="RefSeq" id="WP_074300824.1">
    <property type="nucleotide sequence ID" value="NZ_FSRU01000002.1"/>
</dbReference>
<keyword evidence="1" id="KW-0249">Electron transport</keyword>
<dbReference type="PANTHER" id="PTHR10422:SF40">
    <property type="entry name" value="CYTOCHROME C OXIDASE SUBUNIT I"/>
    <property type="match status" value="1"/>
</dbReference>
<accession>A0A1N6L4E4</accession>
<feature type="transmembrane region" description="Helical" evidence="2">
    <location>
        <begin position="87"/>
        <end position="106"/>
    </location>
</feature>
<dbReference type="GO" id="GO:0009060">
    <property type="term" value="P:aerobic respiration"/>
    <property type="evidence" value="ECO:0007669"/>
    <property type="project" value="InterPro"/>
</dbReference>
<evidence type="ECO:0000313" key="4">
    <source>
        <dbReference type="EMBL" id="SIO63634.1"/>
    </source>
</evidence>
<reference evidence="4 5" key="1">
    <citation type="submission" date="2016-11" db="EMBL/GenBank/DDBJ databases">
        <authorList>
            <person name="Jaros S."/>
            <person name="Januszkiewicz K."/>
            <person name="Wedrychowicz H."/>
        </authorList>
    </citation>
    <scope>NUCLEOTIDE SEQUENCE [LARGE SCALE GENOMIC DNA]</scope>
    <source>
        <strain evidence="4 5">GAS95</strain>
    </source>
</reference>
<feature type="transmembrane region" description="Helical" evidence="2">
    <location>
        <begin position="208"/>
        <end position="229"/>
    </location>
</feature>
<feature type="domain" description="Cytochrome oxidase subunit I profile" evidence="3">
    <location>
        <begin position="1"/>
        <end position="503"/>
    </location>
</feature>
<feature type="transmembrane region" description="Helical" evidence="2">
    <location>
        <begin position="445"/>
        <end position="470"/>
    </location>
</feature>
<protein>
    <submittedName>
        <fullName evidence="4">Cytochrome c oxidase subunit 1</fullName>
    </submittedName>
</protein>
<dbReference type="GO" id="GO:0004129">
    <property type="term" value="F:cytochrome-c oxidase activity"/>
    <property type="evidence" value="ECO:0007669"/>
    <property type="project" value="InterPro"/>
</dbReference>
<keyword evidence="2" id="KW-0812">Transmembrane</keyword>
<dbReference type="EMBL" id="FSRU01000002">
    <property type="protein sequence ID" value="SIO63634.1"/>
    <property type="molecule type" value="Genomic_DNA"/>
</dbReference>
<dbReference type="OrthoDB" id="9764568at2"/>
<gene>
    <name evidence="4" type="ORF">SAMN05444165_5919</name>
</gene>
<dbReference type="InterPro" id="IPR000883">
    <property type="entry name" value="Cyt_C_Oxase_1"/>
</dbReference>
<dbReference type="PROSITE" id="PS50855">
    <property type="entry name" value="COX1"/>
    <property type="match status" value="1"/>
</dbReference>
<feature type="transmembrane region" description="Helical" evidence="2">
    <location>
        <begin position="249"/>
        <end position="267"/>
    </location>
</feature>
<dbReference type="InterPro" id="IPR036927">
    <property type="entry name" value="Cyt_c_oxase-like_su1_sf"/>
</dbReference>
<feature type="transmembrane region" description="Helical" evidence="2">
    <location>
        <begin position="279"/>
        <end position="306"/>
    </location>
</feature>
<organism evidence="4 5">
    <name type="scientific">Paraburkholderia phenazinium</name>
    <dbReference type="NCBI Taxonomy" id="60549"/>
    <lineage>
        <taxon>Bacteria</taxon>
        <taxon>Pseudomonadati</taxon>
        <taxon>Pseudomonadota</taxon>
        <taxon>Betaproteobacteria</taxon>
        <taxon>Burkholderiales</taxon>
        <taxon>Burkholderiaceae</taxon>
        <taxon>Paraburkholderia</taxon>
    </lineage>
</organism>